<feature type="domain" description="Reverse transcriptase" evidence="18">
    <location>
        <begin position="287"/>
        <end position="466"/>
    </location>
</feature>
<dbReference type="Pfam" id="PF00098">
    <property type="entry name" value="zf-CCHC"/>
    <property type="match status" value="1"/>
</dbReference>
<keyword evidence="14" id="KW-0479">Metal-binding</keyword>
<dbReference type="InterPro" id="IPR056924">
    <property type="entry name" value="SH3_Tf2-1"/>
</dbReference>
<accession>A0AAQ3TV55</accession>
<evidence type="ECO:0008006" key="22">
    <source>
        <dbReference type="Google" id="ProtNLM"/>
    </source>
</evidence>
<keyword evidence="9" id="KW-0694">RNA-binding</keyword>
<evidence type="ECO:0000259" key="19">
    <source>
        <dbReference type="PROSITE" id="PS50994"/>
    </source>
</evidence>
<keyword evidence="3" id="KW-0548">Nucleotidyltransferase</keyword>
<dbReference type="PROSITE" id="PS50158">
    <property type="entry name" value="ZF_CCHC"/>
    <property type="match status" value="1"/>
</dbReference>
<keyword evidence="10" id="KW-0229">DNA integration</keyword>
<dbReference type="GO" id="GO:0004190">
    <property type="term" value="F:aspartic-type endopeptidase activity"/>
    <property type="evidence" value="ECO:0007669"/>
    <property type="project" value="UniProtKB-KW"/>
</dbReference>
<evidence type="ECO:0000256" key="5">
    <source>
        <dbReference type="ARBA" id="ARBA00022750"/>
    </source>
</evidence>
<evidence type="ECO:0000259" key="16">
    <source>
        <dbReference type="PROSITE" id="PS50013"/>
    </source>
</evidence>
<dbReference type="PROSITE" id="PS00141">
    <property type="entry name" value="ASP_PROTEASE"/>
    <property type="match status" value="1"/>
</dbReference>
<gene>
    <name evidence="20" type="ORF">U9M48_027686</name>
</gene>
<keyword evidence="2" id="KW-0808">Transferase</keyword>
<evidence type="ECO:0000313" key="21">
    <source>
        <dbReference type="Proteomes" id="UP001341281"/>
    </source>
</evidence>
<dbReference type="SMART" id="SM00343">
    <property type="entry name" value="ZnF_C2HC"/>
    <property type="match status" value="1"/>
</dbReference>
<dbReference type="InterPro" id="IPR043128">
    <property type="entry name" value="Rev_trsase/Diguanyl_cyclase"/>
</dbReference>
<dbReference type="Proteomes" id="UP001341281">
    <property type="component" value="Chromosome 06"/>
</dbReference>
<dbReference type="GO" id="GO:0003723">
    <property type="term" value="F:RNA binding"/>
    <property type="evidence" value="ECO:0007669"/>
    <property type="project" value="UniProtKB-KW"/>
</dbReference>
<dbReference type="InterPro" id="IPR036397">
    <property type="entry name" value="RNaseH_sf"/>
</dbReference>
<organism evidence="20 21">
    <name type="scientific">Paspalum notatum var. saurae</name>
    <dbReference type="NCBI Taxonomy" id="547442"/>
    <lineage>
        <taxon>Eukaryota</taxon>
        <taxon>Viridiplantae</taxon>
        <taxon>Streptophyta</taxon>
        <taxon>Embryophyta</taxon>
        <taxon>Tracheophyta</taxon>
        <taxon>Spermatophyta</taxon>
        <taxon>Magnoliopsida</taxon>
        <taxon>Liliopsida</taxon>
        <taxon>Poales</taxon>
        <taxon>Poaceae</taxon>
        <taxon>PACMAD clade</taxon>
        <taxon>Panicoideae</taxon>
        <taxon>Andropogonodae</taxon>
        <taxon>Paspaleae</taxon>
        <taxon>Paspalinae</taxon>
        <taxon>Paspalum</taxon>
    </lineage>
</organism>
<feature type="region of interest" description="Disordered" evidence="15">
    <location>
        <begin position="1"/>
        <end position="21"/>
    </location>
</feature>
<feature type="domain" description="Integrase catalytic" evidence="19">
    <location>
        <begin position="724"/>
        <end position="838"/>
    </location>
</feature>
<evidence type="ECO:0000256" key="11">
    <source>
        <dbReference type="ARBA" id="ARBA00022918"/>
    </source>
</evidence>
<dbReference type="FunFam" id="3.30.70.270:FF:000020">
    <property type="entry name" value="Transposon Tf2-6 polyprotein-like Protein"/>
    <property type="match status" value="1"/>
</dbReference>
<keyword evidence="14" id="KW-0862">Zinc</keyword>
<dbReference type="Pfam" id="PF08284">
    <property type="entry name" value="RVP_2"/>
    <property type="match status" value="1"/>
</dbReference>
<dbReference type="GO" id="GO:0015074">
    <property type="term" value="P:DNA integration"/>
    <property type="evidence" value="ECO:0007669"/>
    <property type="project" value="UniProtKB-KW"/>
</dbReference>
<evidence type="ECO:0000256" key="4">
    <source>
        <dbReference type="ARBA" id="ARBA00022722"/>
    </source>
</evidence>
<dbReference type="InterPro" id="IPR001878">
    <property type="entry name" value="Znf_CCHC"/>
</dbReference>
<evidence type="ECO:0000256" key="14">
    <source>
        <dbReference type="PROSITE-ProRule" id="PRU00047"/>
    </source>
</evidence>
<dbReference type="CDD" id="cd01647">
    <property type="entry name" value="RT_LTR"/>
    <property type="match status" value="1"/>
</dbReference>
<proteinExistence type="predicted"/>
<dbReference type="AlphaFoldDB" id="A0AAQ3TV55"/>
<dbReference type="Gene3D" id="2.40.70.10">
    <property type="entry name" value="Acid Proteases"/>
    <property type="match status" value="1"/>
</dbReference>
<keyword evidence="11" id="KW-0695">RNA-directed DNA polymerase</keyword>
<evidence type="ECO:0000259" key="17">
    <source>
        <dbReference type="PROSITE" id="PS50158"/>
    </source>
</evidence>
<evidence type="ECO:0000256" key="8">
    <source>
        <dbReference type="ARBA" id="ARBA00022842"/>
    </source>
</evidence>
<dbReference type="InterPro" id="IPR043502">
    <property type="entry name" value="DNA/RNA_pol_sf"/>
</dbReference>
<keyword evidence="6" id="KW-0255">Endonuclease</keyword>
<dbReference type="GO" id="GO:0003677">
    <property type="term" value="F:DNA binding"/>
    <property type="evidence" value="ECO:0007669"/>
    <property type="project" value="UniProtKB-KW"/>
</dbReference>
<evidence type="ECO:0000256" key="15">
    <source>
        <dbReference type="SAM" id="MobiDB-lite"/>
    </source>
</evidence>
<keyword evidence="21" id="KW-1185">Reference proteome</keyword>
<dbReference type="CDD" id="cd00303">
    <property type="entry name" value="retropepsin_like"/>
    <property type="match status" value="1"/>
</dbReference>
<dbReference type="InterPro" id="IPR041577">
    <property type="entry name" value="RT_RNaseH_2"/>
</dbReference>
<dbReference type="Pfam" id="PF00078">
    <property type="entry name" value="RVT_1"/>
    <property type="match status" value="1"/>
</dbReference>
<dbReference type="PANTHER" id="PTHR37984:SF5">
    <property type="entry name" value="PROTEIN NYNRIN-LIKE"/>
    <property type="match status" value="1"/>
</dbReference>
<keyword evidence="5" id="KW-0064">Aspartyl protease</keyword>
<dbReference type="InterPro" id="IPR012337">
    <property type="entry name" value="RNaseH-like_sf"/>
</dbReference>
<dbReference type="InterPro" id="IPR036875">
    <property type="entry name" value="Znf_CCHC_sf"/>
</dbReference>
<dbReference type="GO" id="GO:0004519">
    <property type="term" value="F:endonuclease activity"/>
    <property type="evidence" value="ECO:0007669"/>
    <property type="project" value="UniProtKB-KW"/>
</dbReference>
<dbReference type="PROSITE" id="PS50013">
    <property type="entry name" value="CHROMO_2"/>
    <property type="match status" value="1"/>
</dbReference>
<dbReference type="Pfam" id="PF17919">
    <property type="entry name" value="RT_RNaseH_2"/>
    <property type="match status" value="1"/>
</dbReference>
<dbReference type="InterPro" id="IPR050951">
    <property type="entry name" value="Retrovirus_Pol_polyprotein"/>
</dbReference>
<keyword evidence="8" id="KW-0460">Magnesium</keyword>
<dbReference type="SUPFAM" id="SSF54160">
    <property type="entry name" value="Chromo domain-like"/>
    <property type="match status" value="1"/>
</dbReference>
<feature type="compositionally biased region" description="Low complexity" evidence="15">
    <location>
        <begin position="7"/>
        <end position="21"/>
    </location>
</feature>
<dbReference type="Gene3D" id="3.30.70.270">
    <property type="match status" value="2"/>
</dbReference>
<dbReference type="EMBL" id="CP144750">
    <property type="protein sequence ID" value="WVZ80190.1"/>
    <property type="molecule type" value="Genomic_DNA"/>
</dbReference>
<evidence type="ECO:0000256" key="13">
    <source>
        <dbReference type="ARBA" id="ARBA00023268"/>
    </source>
</evidence>
<evidence type="ECO:0000256" key="9">
    <source>
        <dbReference type="ARBA" id="ARBA00022884"/>
    </source>
</evidence>
<dbReference type="InterPro" id="IPR016197">
    <property type="entry name" value="Chromo-like_dom_sf"/>
</dbReference>
<dbReference type="Pfam" id="PF24626">
    <property type="entry name" value="SH3_Tf2-1"/>
    <property type="match status" value="1"/>
</dbReference>
<keyword evidence="14" id="KW-0863">Zinc-finger</keyword>
<keyword evidence="4" id="KW-0540">Nuclease</keyword>
<feature type="domain" description="Chromo" evidence="16">
    <location>
        <begin position="990"/>
        <end position="1036"/>
    </location>
</feature>
<evidence type="ECO:0000256" key="7">
    <source>
        <dbReference type="ARBA" id="ARBA00022801"/>
    </source>
</evidence>
<evidence type="ECO:0000256" key="12">
    <source>
        <dbReference type="ARBA" id="ARBA00023125"/>
    </source>
</evidence>
<evidence type="ECO:0000259" key="18">
    <source>
        <dbReference type="PROSITE" id="PS50878"/>
    </source>
</evidence>
<feature type="domain" description="CCHC-type" evidence="17">
    <location>
        <begin position="24"/>
        <end position="39"/>
    </location>
</feature>
<name>A0AAQ3TV55_PASNO</name>
<dbReference type="FunFam" id="3.10.10.10:FF:000007">
    <property type="entry name" value="Retrovirus-related Pol polyprotein from transposon 17.6-like Protein"/>
    <property type="match status" value="1"/>
</dbReference>
<keyword evidence="13" id="KW-0511">Multifunctional enzyme</keyword>
<dbReference type="SUPFAM" id="SSF56672">
    <property type="entry name" value="DNA/RNA polymerases"/>
    <property type="match status" value="1"/>
</dbReference>
<dbReference type="InterPro" id="IPR000953">
    <property type="entry name" value="Chromo/chromo_shadow_dom"/>
</dbReference>
<protein>
    <recommendedName>
        <fullName evidence="22">Reverse transcriptase</fullName>
    </recommendedName>
</protein>
<evidence type="ECO:0000313" key="20">
    <source>
        <dbReference type="EMBL" id="WVZ80190.1"/>
    </source>
</evidence>
<feature type="compositionally biased region" description="Low complexity" evidence="15">
    <location>
        <begin position="42"/>
        <end position="68"/>
    </location>
</feature>
<dbReference type="InterPro" id="IPR001584">
    <property type="entry name" value="Integrase_cat-core"/>
</dbReference>
<feature type="region of interest" description="Disordered" evidence="15">
    <location>
        <begin position="36"/>
        <end position="74"/>
    </location>
</feature>
<dbReference type="Gene3D" id="3.30.420.10">
    <property type="entry name" value="Ribonuclease H-like superfamily/Ribonuclease H"/>
    <property type="match status" value="1"/>
</dbReference>
<dbReference type="SUPFAM" id="SSF50630">
    <property type="entry name" value="Acid proteases"/>
    <property type="match status" value="1"/>
</dbReference>
<dbReference type="GO" id="GO:0006508">
    <property type="term" value="P:proteolysis"/>
    <property type="evidence" value="ECO:0007669"/>
    <property type="project" value="UniProtKB-KW"/>
</dbReference>
<dbReference type="Gene3D" id="3.10.10.10">
    <property type="entry name" value="HIV Type 1 Reverse Transcriptase, subunit A, domain 1"/>
    <property type="match status" value="1"/>
</dbReference>
<dbReference type="GO" id="GO:0003964">
    <property type="term" value="F:RNA-directed DNA polymerase activity"/>
    <property type="evidence" value="ECO:0007669"/>
    <property type="project" value="UniProtKB-KW"/>
</dbReference>
<dbReference type="PROSITE" id="PS50878">
    <property type="entry name" value="RT_POL"/>
    <property type="match status" value="1"/>
</dbReference>
<reference evidence="20 21" key="1">
    <citation type="submission" date="2024-02" db="EMBL/GenBank/DDBJ databases">
        <title>High-quality chromosome-scale genome assembly of Pensacola bahiagrass (Paspalum notatum Flugge var. saurae).</title>
        <authorList>
            <person name="Vega J.M."/>
            <person name="Podio M."/>
            <person name="Orjuela J."/>
            <person name="Siena L.A."/>
            <person name="Pessino S.C."/>
            <person name="Combes M.C."/>
            <person name="Mariac C."/>
            <person name="Albertini E."/>
            <person name="Pupilli F."/>
            <person name="Ortiz J.P.A."/>
            <person name="Leblanc O."/>
        </authorList>
    </citation>
    <scope>NUCLEOTIDE SEQUENCE [LARGE SCALE GENOMIC DNA]</scope>
    <source>
        <strain evidence="20">R1</strain>
        <tissue evidence="20">Leaf</tissue>
    </source>
</reference>
<keyword evidence="7" id="KW-0378">Hydrolase</keyword>
<dbReference type="GO" id="GO:0008270">
    <property type="term" value="F:zinc ion binding"/>
    <property type="evidence" value="ECO:0007669"/>
    <property type="project" value="UniProtKB-KW"/>
</dbReference>
<evidence type="ECO:0000256" key="6">
    <source>
        <dbReference type="ARBA" id="ARBA00022759"/>
    </source>
</evidence>
<dbReference type="InterPro" id="IPR000477">
    <property type="entry name" value="RT_dom"/>
</dbReference>
<dbReference type="InterPro" id="IPR021109">
    <property type="entry name" value="Peptidase_aspartic_dom_sf"/>
</dbReference>
<keyword evidence="1" id="KW-0645">Protease</keyword>
<evidence type="ECO:0000256" key="3">
    <source>
        <dbReference type="ARBA" id="ARBA00022695"/>
    </source>
</evidence>
<dbReference type="PANTHER" id="PTHR37984">
    <property type="entry name" value="PROTEIN CBG26694"/>
    <property type="match status" value="1"/>
</dbReference>
<dbReference type="SUPFAM" id="SSF57756">
    <property type="entry name" value="Retrovirus zinc finger-like domains"/>
    <property type="match status" value="1"/>
</dbReference>
<dbReference type="SUPFAM" id="SSF53098">
    <property type="entry name" value="Ribonuclease H-like"/>
    <property type="match status" value="1"/>
</dbReference>
<evidence type="ECO:0000256" key="10">
    <source>
        <dbReference type="ARBA" id="ARBA00022908"/>
    </source>
</evidence>
<dbReference type="PROSITE" id="PS50994">
    <property type="entry name" value="INTEGRASE"/>
    <property type="match status" value="1"/>
</dbReference>
<dbReference type="InterPro" id="IPR001969">
    <property type="entry name" value="Aspartic_peptidase_AS"/>
</dbReference>
<evidence type="ECO:0000256" key="2">
    <source>
        <dbReference type="ARBA" id="ARBA00022679"/>
    </source>
</evidence>
<evidence type="ECO:0000256" key="1">
    <source>
        <dbReference type="ARBA" id="ARBA00022670"/>
    </source>
</evidence>
<keyword evidence="12" id="KW-0238">DNA-binding</keyword>
<sequence>MYPAQRQVQTTPPTTNQTTGVGPCYKCGGAGHYANACPRKVQGNQQGQQPGQRQNPPQPQQGRPNQQGKAPWQGKVNHVTAESAAEAPNVVLGTFLVNSHPATVLFDTGATHSFITKSYAEQYNIPIRSASRPMVVSTPGETLSTSLICPQVSINIRGVEFCTKLIIIGSAGIDIILGMETLAKWDVRIDCAKRTIHLTAPDGQKVEVSATEPSGYLHQMEAKPTEGIRVVCEYPDVFPDELPGMPPDREVEFLIELLPGTAPIAKRQYRVAPKEQELIKENIDELLGKGFIRPSSSPWAFPVLFVDKKDGTQRMCVDYRALNDVTIKNKYPLPRIDDLFDQLQGACVFSKIDLRSGYHQMKIRPSDIPKTAFITRFGLYEYTVMSFGLTNAPAYFMNLMNKVFMEYLDKFVVVFIDDILIYSKMEEEHEEHLRLVLQKLREHKLYAKLSKCEFWLDQVPFLGHIVSKGGIMVDPSKISSVMDWKVPEVVKEVRGFLVLAGYYRRFIESLFRIAKPMTSLLEKGVPFIWTKERQAAFDELKKRLTTAPVLTLPDLTKSFTVYCDASKEGLGCVLMQEGKRRWLELIKDYDLEIHYHPRKANVVADALSRKSYVNMAVAFQMPLELCAEFESLNLGFVHHTTVATFEAEPTLEQEIRKHQKTDEKIQEIRESRWARRHTFVRMNRVPTKMYHDLKERFWWFVATLEDSRVEMGGNKHGFHCGVTQDSERLAELYISRIVCLHGVPKRIIFDRGSQITSRFWEQLHDSLDSKLRFSTAYHPQTDGQTERTNQILGDMLRACAIQYGTSWDKSLPYAEFSYNNSYQASLKKSPFETLYGRRCRTPLFWNQTGEKQVFGPDLIKDAEQQIKMVRENLRVAQSKQKIYADVRHSDLTFKVDDFVYLKVSPMREIRRFNMKGKLAPRYIGPFKIVERKDEVAYKLELPSNLSGIHNVFHVSQLKKCLRVPEEQAPLEGLDVQEDLTYTEHLVKILETSERVTRNRRVKMCRVQWKHHTEDEATWEREEELRATNPGLFASHL</sequence>